<evidence type="ECO:0000256" key="6">
    <source>
        <dbReference type="PROSITE-ProRule" id="PRU00042"/>
    </source>
</evidence>
<protein>
    <recommendedName>
        <fullName evidence="8">C2H2-type domain-containing protein</fullName>
    </recommendedName>
</protein>
<keyword evidence="4" id="KW-0862">Zinc</keyword>
<dbReference type="Gene3D" id="3.30.160.60">
    <property type="entry name" value="Classic Zinc Finger"/>
    <property type="match status" value="8"/>
</dbReference>
<dbReference type="PROSITE" id="PS50157">
    <property type="entry name" value="ZINC_FINGER_C2H2_2"/>
    <property type="match status" value="10"/>
</dbReference>
<keyword evidence="3 6" id="KW-0863">Zinc-finger</keyword>
<feature type="domain" description="C2H2-type" evidence="8">
    <location>
        <begin position="101"/>
        <end position="129"/>
    </location>
</feature>
<evidence type="ECO:0000313" key="10">
    <source>
        <dbReference type="Proteomes" id="UP001642540"/>
    </source>
</evidence>
<organism evidence="9 10">
    <name type="scientific">Orchesella dallaii</name>
    <dbReference type="NCBI Taxonomy" id="48710"/>
    <lineage>
        <taxon>Eukaryota</taxon>
        <taxon>Metazoa</taxon>
        <taxon>Ecdysozoa</taxon>
        <taxon>Arthropoda</taxon>
        <taxon>Hexapoda</taxon>
        <taxon>Collembola</taxon>
        <taxon>Entomobryomorpha</taxon>
        <taxon>Entomobryoidea</taxon>
        <taxon>Orchesellidae</taxon>
        <taxon>Orchesellinae</taxon>
        <taxon>Orchesella</taxon>
    </lineage>
</organism>
<keyword evidence="10" id="KW-1185">Reference proteome</keyword>
<accession>A0ABP1S1S0</accession>
<dbReference type="PROSITE" id="PS00028">
    <property type="entry name" value="ZINC_FINGER_C2H2_1"/>
    <property type="match status" value="9"/>
</dbReference>
<dbReference type="Pfam" id="PF12874">
    <property type="entry name" value="zf-met"/>
    <property type="match status" value="1"/>
</dbReference>
<dbReference type="InterPro" id="IPR013087">
    <property type="entry name" value="Znf_C2H2_type"/>
</dbReference>
<evidence type="ECO:0000256" key="4">
    <source>
        <dbReference type="ARBA" id="ARBA00022833"/>
    </source>
</evidence>
<evidence type="ECO:0000256" key="7">
    <source>
        <dbReference type="SAM" id="MobiDB-lite"/>
    </source>
</evidence>
<feature type="domain" description="C2H2-type" evidence="8">
    <location>
        <begin position="304"/>
        <end position="331"/>
    </location>
</feature>
<evidence type="ECO:0000256" key="5">
    <source>
        <dbReference type="ARBA" id="ARBA00023242"/>
    </source>
</evidence>
<feature type="domain" description="C2H2-type" evidence="8">
    <location>
        <begin position="343"/>
        <end position="370"/>
    </location>
</feature>
<evidence type="ECO:0000259" key="8">
    <source>
        <dbReference type="PROSITE" id="PS50157"/>
    </source>
</evidence>
<dbReference type="SUPFAM" id="SSF57667">
    <property type="entry name" value="beta-beta-alpha zinc fingers"/>
    <property type="match status" value="7"/>
</dbReference>
<feature type="domain" description="C2H2-type" evidence="8">
    <location>
        <begin position="277"/>
        <end position="304"/>
    </location>
</feature>
<dbReference type="SMART" id="SM00355">
    <property type="entry name" value="ZnF_C2H2"/>
    <property type="match status" value="12"/>
</dbReference>
<dbReference type="Proteomes" id="UP001642540">
    <property type="component" value="Unassembled WGS sequence"/>
</dbReference>
<feature type="domain" description="C2H2-type" evidence="8">
    <location>
        <begin position="193"/>
        <end position="220"/>
    </location>
</feature>
<dbReference type="PANTHER" id="PTHR24393">
    <property type="entry name" value="ZINC FINGER PROTEIN"/>
    <property type="match status" value="1"/>
</dbReference>
<feature type="domain" description="C2H2-type" evidence="8">
    <location>
        <begin position="249"/>
        <end position="276"/>
    </location>
</feature>
<evidence type="ECO:0000256" key="1">
    <source>
        <dbReference type="ARBA" id="ARBA00022723"/>
    </source>
</evidence>
<sequence>MSSLDSHLFSKKGEVPETKKNRGAPTKPLPKHILTHGDDFKFYECTICHKSFDHKSSVRCHLKCKMGIKPFPCTKCEKRYSSNQNLFNHMKIHTKEPTRPFKCSICIKTFPTQKSLDEHITITHVTVQTLQCKLCGEVCQGKQGLEHHMRSRHVTGARFNCNLCGMGFTSKTRYESHLKTSHFEENKQQQSGFMCSDCGRVFSRRTHCSRHINVCNKQNPYQCAKCDKVFTRKNDFDNHLKIHEEKRPYVCSKCNNRFKVLGGLRKHMLTHTKERNFECDKCKKTFKTRRELTQHRAIHAKRNLMCDICGKTFPTPGYLKKHMKRHQKEVSVPPPTKLGTSIFSCGQCGDKLQTKQALQKHQNIHKGGRKFKCQLCAASFDGKPQYTVHVNRHEERLKQKESGVGKASPTNTGPNGNMDLDLHYQNGNVNAQEIDEVSKTQVPPEASVTTASVFDIKILPLNLDCLNFCMAQEIQMFSYAGSGVQFNKTNLMLALSEWFGGADGPPIVKVIANDFEQCVKKRK</sequence>
<evidence type="ECO:0000256" key="3">
    <source>
        <dbReference type="ARBA" id="ARBA00022771"/>
    </source>
</evidence>
<feature type="domain" description="C2H2-type" evidence="8">
    <location>
        <begin position="71"/>
        <end position="98"/>
    </location>
</feature>
<dbReference type="Pfam" id="PF00096">
    <property type="entry name" value="zf-C2H2"/>
    <property type="match status" value="6"/>
</dbReference>
<feature type="region of interest" description="Disordered" evidence="7">
    <location>
        <begin position="1"/>
        <end position="32"/>
    </location>
</feature>
<dbReference type="InterPro" id="IPR036236">
    <property type="entry name" value="Znf_C2H2_sf"/>
</dbReference>
<feature type="domain" description="C2H2-type" evidence="8">
    <location>
        <begin position="221"/>
        <end position="248"/>
    </location>
</feature>
<gene>
    <name evidence="9" type="ORF">ODALV1_LOCUS28790</name>
</gene>
<feature type="region of interest" description="Disordered" evidence="7">
    <location>
        <begin position="396"/>
        <end position="418"/>
    </location>
</feature>
<keyword evidence="1" id="KW-0479">Metal-binding</keyword>
<proteinExistence type="predicted"/>
<dbReference type="Pfam" id="PF13912">
    <property type="entry name" value="zf-C2H2_6"/>
    <property type="match status" value="1"/>
</dbReference>
<comment type="caution">
    <text evidence="9">The sequence shown here is derived from an EMBL/GenBank/DDBJ whole genome shotgun (WGS) entry which is preliminary data.</text>
</comment>
<dbReference type="EMBL" id="CAXLJM020000147">
    <property type="protein sequence ID" value="CAL8141595.1"/>
    <property type="molecule type" value="Genomic_DNA"/>
</dbReference>
<keyword evidence="2" id="KW-0677">Repeat</keyword>
<evidence type="ECO:0000313" key="9">
    <source>
        <dbReference type="EMBL" id="CAL8141595.1"/>
    </source>
</evidence>
<evidence type="ECO:0000256" key="2">
    <source>
        <dbReference type="ARBA" id="ARBA00022737"/>
    </source>
</evidence>
<name>A0ABP1S1S0_9HEXA</name>
<feature type="domain" description="C2H2-type" evidence="8">
    <location>
        <begin position="43"/>
        <end position="70"/>
    </location>
</feature>
<keyword evidence="5" id="KW-0539">Nucleus</keyword>
<feature type="compositionally biased region" description="Basic and acidic residues" evidence="7">
    <location>
        <begin position="11"/>
        <end position="20"/>
    </location>
</feature>
<feature type="domain" description="C2H2-type" evidence="8">
    <location>
        <begin position="159"/>
        <end position="187"/>
    </location>
</feature>
<dbReference type="PANTHER" id="PTHR24393:SF34">
    <property type="entry name" value="PR_SET DOMAIN 13"/>
    <property type="match status" value="1"/>
</dbReference>
<reference evidence="9 10" key="1">
    <citation type="submission" date="2024-08" db="EMBL/GenBank/DDBJ databases">
        <authorList>
            <person name="Cucini C."/>
            <person name="Frati F."/>
        </authorList>
    </citation>
    <scope>NUCLEOTIDE SEQUENCE [LARGE SCALE GENOMIC DNA]</scope>
</reference>